<keyword evidence="4" id="KW-1185">Reference proteome</keyword>
<dbReference type="InterPro" id="IPR040465">
    <property type="entry name" value="CtsR_N"/>
</dbReference>
<dbReference type="Gene3D" id="3.30.56.130">
    <property type="entry name" value="Transcriptional regulator CtsR, winged HTH domain"/>
    <property type="match status" value="1"/>
</dbReference>
<protein>
    <submittedName>
        <fullName evidence="3">CtsR family transcriptional regulator</fullName>
    </submittedName>
</protein>
<dbReference type="Pfam" id="PF05848">
    <property type="entry name" value="CtsR"/>
    <property type="match status" value="1"/>
</dbReference>
<dbReference type="EMBL" id="CP039381">
    <property type="protein sequence ID" value="QCT06175.1"/>
    <property type="molecule type" value="Genomic_DNA"/>
</dbReference>
<sequence>MKMSDLVAQTILEMLDDHNGNAEIQRNELATTLGCVPSQINYVITSRFTPEQGYMVESRRGGGGYIRITRVHADNETLVMHLVNSIGDKIDKVTAEVMIKNLYRQQLLDRKLANVMMVALSDRALATAPQNIRDSLRASIFKNMLIATIS</sequence>
<dbReference type="InterPro" id="IPR041473">
    <property type="entry name" value="CtsR_C"/>
</dbReference>
<dbReference type="Proteomes" id="UP000301475">
    <property type="component" value="Chromosome"/>
</dbReference>
<evidence type="ECO:0000313" key="4">
    <source>
        <dbReference type="Proteomes" id="UP000301475"/>
    </source>
</evidence>
<dbReference type="Gene3D" id="1.10.1200.150">
    <property type="entry name" value="Transcriptional regulator CtsR, C-terminal domain"/>
    <property type="match status" value="1"/>
</dbReference>
<dbReference type="OrthoDB" id="1680813at2"/>
<evidence type="ECO:0000313" key="3">
    <source>
        <dbReference type="EMBL" id="QCT06175.1"/>
    </source>
</evidence>
<evidence type="ECO:0000259" key="1">
    <source>
        <dbReference type="Pfam" id="PF05848"/>
    </source>
</evidence>
<reference evidence="3 4" key="1">
    <citation type="submission" date="2019-04" db="EMBL/GenBank/DDBJ databases">
        <authorList>
            <person name="Embree M."/>
            <person name="Gaffney J.R."/>
        </authorList>
    </citation>
    <scope>NUCLEOTIDE SEQUENCE [LARGE SCALE GENOMIC DNA]</scope>
    <source>
        <strain evidence="3 4">JE7A12</strain>
    </source>
</reference>
<dbReference type="InterPro" id="IPR041908">
    <property type="entry name" value="CtsR_C_sf"/>
</dbReference>
<organism evidence="3 4">
    <name type="scientific">Ruminococcus bovis</name>
    <dbReference type="NCBI Taxonomy" id="2564099"/>
    <lineage>
        <taxon>Bacteria</taxon>
        <taxon>Bacillati</taxon>
        <taxon>Bacillota</taxon>
        <taxon>Clostridia</taxon>
        <taxon>Eubacteriales</taxon>
        <taxon>Oscillospiraceae</taxon>
        <taxon>Ruminococcus</taxon>
    </lineage>
</organism>
<proteinExistence type="predicted"/>
<dbReference type="Pfam" id="PF17727">
    <property type="entry name" value="CtsR_C"/>
    <property type="match status" value="1"/>
</dbReference>
<dbReference type="KEGG" id="ruj:E5Z56_01785"/>
<gene>
    <name evidence="3" type="ORF">E5Z56_01785</name>
</gene>
<feature type="domain" description="CtsR C-terminal dimerization" evidence="2">
    <location>
        <begin position="74"/>
        <end position="145"/>
    </location>
</feature>
<name>A0A4P8XT80_9FIRM</name>
<evidence type="ECO:0000259" key="2">
    <source>
        <dbReference type="Pfam" id="PF17727"/>
    </source>
</evidence>
<dbReference type="AlphaFoldDB" id="A0A4P8XT80"/>
<feature type="domain" description="CtsR N-terminal HTH" evidence="1">
    <location>
        <begin position="2"/>
        <end position="71"/>
    </location>
</feature>
<accession>A0A4P8XT80</accession>
<dbReference type="InterPro" id="IPR041902">
    <property type="entry name" value="CtsR_N_sf"/>
</dbReference>